<feature type="region of interest" description="Disordered" evidence="1">
    <location>
        <begin position="655"/>
        <end position="704"/>
    </location>
</feature>
<organism evidence="2 3">
    <name type="scientific">Leptomonas seymouri</name>
    <dbReference type="NCBI Taxonomy" id="5684"/>
    <lineage>
        <taxon>Eukaryota</taxon>
        <taxon>Discoba</taxon>
        <taxon>Euglenozoa</taxon>
        <taxon>Kinetoplastea</taxon>
        <taxon>Metakinetoplastina</taxon>
        <taxon>Trypanosomatida</taxon>
        <taxon>Trypanosomatidae</taxon>
        <taxon>Leishmaniinae</taxon>
        <taxon>Leptomonas</taxon>
    </lineage>
</organism>
<feature type="compositionally biased region" description="Gly residues" evidence="1">
    <location>
        <begin position="213"/>
        <end position="222"/>
    </location>
</feature>
<gene>
    <name evidence="2" type="ORF">ABL78_4891</name>
</gene>
<feature type="compositionally biased region" description="Polar residues" evidence="1">
    <location>
        <begin position="507"/>
        <end position="516"/>
    </location>
</feature>
<dbReference type="VEuPathDB" id="TriTrypDB:Lsey_0151_0110"/>
<evidence type="ECO:0000256" key="1">
    <source>
        <dbReference type="SAM" id="MobiDB-lite"/>
    </source>
</evidence>
<reference evidence="2 3" key="1">
    <citation type="journal article" date="2015" name="PLoS Pathog.">
        <title>Leptomonas seymouri: Adaptations to the Dixenous Life Cycle Analyzed by Genome Sequencing, Transcriptome Profiling and Co-infection with Leishmania donovani.</title>
        <authorList>
            <person name="Kraeva N."/>
            <person name="Butenko A."/>
            <person name="Hlavacova J."/>
            <person name="Kostygov A."/>
            <person name="Myskova J."/>
            <person name="Grybchuk D."/>
            <person name="Lestinova T."/>
            <person name="Votypka J."/>
            <person name="Volf P."/>
            <person name="Opperdoes F."/>
            <person name="Flegontov P."/>
            <person name="Lukes J."/>
            <person name="Yurchenko V."/>
        </authorList>
    </citation>
    <scope>NUCLEOTIDE SEQUENCE [LARGE SCALE GENOMIC DNA]</scope>
    <source>
        <strain evidence="2 3">ATCC 30220</strain>
    </source>
</reference>
<dbReference type="OrthoDB" id="273455at2759"/>
<feature type="region of interest" description="Disordered" evidence="1">
    <location>
        <begin position="1064"/>
        <end position="1127"/>
    </location>
</feature>
<feature type="region of interest" description="Disordered" evidence="1">
    <location>
        <begin position="483"/>
        <end position="571"/>
    </location>
</feature>
<sequence length="1161" mass="123978">MRTGKRKRERAGSLSPPLRSSYGACGGNTGFGDLPSAVSAPPSPATFVGLIQYRRCSNSTDVRQRHVFVMRHNLLHMHALQELLRRTSLAEMRDREVVEWLQGTERWLREFHQPLMTPTAVSGGHDEGGSGAAFSSSSAALFPPAMAGDSLFRAYSSALSELRLLVIGVLHTMPWWRVVETVASVGGGKDGARSGRVDASRGDAYQSNTGFSNSGGGGGAGGQRCSSTRRGTFDGAGSAAADRALAARHAITRWHVRLQVAFERVCLVLIEKSQHTVRGVLEVLLKPCQLRPPVRDGARRSILTDSFIRVLNAVATLYSSNYVIELLEGCITDFMPRRRWVERRHHVACTAVLLYMALEGHTPAYHPRLGNSQSLQRTISHLKSLRPRGNDGLEGSPWRLPHATRSSSSLALGAGTSEDSGTDVGGGGSSSAASERHTHRHRRSLPSAAQSLASMLPIGGDVLPAGYVSATLFEDARSGGLGLRQPVLARPGSTTHTLTTASDTELSDGTSKNGVYSKSRAGLIARSGGGDGGSDSSSTAGLRHTRGKRSGDGDSLQREEGDLRTTASGATDANMNATAAATSLTHFLDVSAEHNNKLLAYRNNIIRVLLNRLLDIEQTLEPREEETHVLGAMKSLSWVAHGSFRNDGGGYSGLGSPFGSAPQSGTASPSSVFPASTTTAATSTAPTVGLHGNRNDGGHSDGLLFPSAPVAAAASANETATASSSARSSPAALSPAGVSSLRSYLLPPSHLHAHPPPHPSMPLRAAENQSLESSFNNLSLPYLRILRDCTTLVYDRLAEDLRRQQVAGSCGNADWWEEILYFYLTVAARVERPVYLLYLAPSLSMLGTEDESVNLLHKLITLVTKGSMPVEQQRTALGSTGGFGGVGSGGSALGRLSSAQPVRLRMAPPTGGSRRMVTLEERLRAARHIFPLFRFLRSRVDDASGEGVRRRLLKWTAQELQRLGVAGLATSASSSFSGSMHVRSRQPPSRESRLALVTFAQCAAISELMEVDILPAAPPRVKTEADAPASNRGGGRFTAVSVSGDASNSIAAALQSFLERYTLQTGQPAEESGDETTERREEGEGGSDAEMHEEGSASSVSSTSSTPPRRGQRPVFRHKAEEEHASCDAVPRRRLDLRQMEVEGLLQPLLMANCPWQAWLQ</sequence>
<feature type="compositionally biased region" description="Basic and acidic residues" evidence="1">
    <location>
        <begin position="190"/>
        <end position="201"/>
    </location>
</feature>
<evidence type="ECO:0000313" key="2">
    <source>
        <dbReference type="EMBL" id="KPI86053.1"/>
    </source>
</evidence>
<feature type="compositionally biased region" description="Low complexity" evidence="1">
    <location>
        <begin position="494"/>
        <end position="504"/>
    </location>
</feature>
<dbReference type="Proteomes" id="UP000038009">
    <property type="component" value="Unassembled WGS sequence"/>
</dbReference>
<feature type="compositionally biased region" description="Basic and acidic residues" evidence="1">
    <location>
        <begin position="1076"/>
        <end position="1095"/>
    </location>
</feature>
<feature type="compositionally biased region" description="Basic and acidic residues" evidence="1">
    <location>
        <begin position="1118"/>
        <end position="1127"/>
    </location>
</feature>
<keyword evidence="3" id="KW-1185">Reference proteome</keyword>
<proteinExistence type="predicted"/>
<feature type="compositionally biased region" description="Basic and acidic residues" evidence="1">
    <location>
        <begin position="549"/>
        <end position="563"/>
    </location>
</feature>
<dbReference type="EMBL" id="LJSK01000151">
    <property type="protein sequence ID" value="KPI86053.1"/>
    <property type="molecule type" value="Genomic_DNA"/>
</dbReference>
<dbReference type="OMA" id="HIFPLFR"/>
<comment type="caution">
    <text evidence="2">The sequence shown here is derived from an EMBL/GenBank/DDBJ whole genome shotgun (WGS) entry which is preliminary data.</text>
</comment>
<feature type="region of interest" description="Disordered" evidence="1">
    <location>
        <begin position="385"/>
        <end position="447"/>
    </location>
</feature>
<feature type="compositionally biased region" description="Low complexity" evidence="1">
    <location>
        <begin position="1096"/>
        <end position="1106"/>
    </location>
</feature>
<dbReference type="AlphaFoldDB" id="A0A0N1IJV2"/>
<evidence type="ECO:0000313" key="3">
    <source>
        <dbReference type="Proteomes" id="UP000038009"/>
    </source>
</evidence>
<feature type="region of interest" description="Disordered" evidence="1">
    <location>
        <begin position="1"/>
        <end position="21"/>
    </location>
</feature>
<feature type="compositionally biased region" description="Low complexity" evidence="1">
    <location>
        <begin position="404"/>
        <end position="419"/>
    </location>
</feature>
<feature type="compositionally biased region" description="Low complexity" evidence="1">
    <location>
        <begin position="655"/>
        <end position="687"/>
    </location>
</feature>
<accession>A0A0N1IJV2</accession>
<feature type="region of interest" description="Disordered" evidence="1">
    <location>
        <begin position="189"/>
        <end position="228"/>
    </location>
</feature>
<protein>
    <submittedName>
        <fullName evidence="2">Uncharacterized protein</fullName>
    </submittedName>
</protein>
<name>A0A0N1IJV2_LEPSE</name>